<evidence type="ECO:0000313" key="2">
    <source>
        <dbReference type="Proteomes" id="UP000823941"/>
    </source>
</evidence>
<protein>
    <submittedName>
        <fullName evidence="1">Uncharacterized protein</fullName>
    </submittedName>
</protein>
<proteinExistence type="predicted"/>
<comment type="caution">
    <text evidence="1">The sequence shown here is derived from an EMBL/GenBank/DDBJ whole genome shotgun (WGS) entry which is preliminary data.</text>
</comment>
<dbReference type="EMBL" id="JAHIBW010000014">
    <property type="protein sequence ID" value="KAG7304712.1"/>
    <property type="molecule type" value="Genomic_DNA"/>
</dbReference>
<gene>
    <name evidence="1" type="ORF">JYU34_010060</name>
</gene>
<name>A0ABQ7QHL8_PLUXY</name>
<sequence>MSYISNTVFYSYRLSATLYCVFNKTNPNFTGGGGGHINANKKTRQHYLCDPGIVRDVINTALLSLVKMQPVTRSLTRSMRAMHAG</sequence>
<keyword evidence="2" id="KW-1185">Reference proteome</keyword>
<evidence type="ECO:0000313" key="1">
    <source>
        <dbReference type="EMBL" id="KAG7304712.1"/>
    </source>
</evidence>
<accession>A0ABQ7QHL8</accession>
<dbReference type="Proteomes" id="UP000823941">
    <property type="component" value="Chromosome 14"/>
</dbReference>
<organism evidence="1 2">
    <name type="scientific">Plutella xylostella</name>
    <name type="common">Diamondback moth</name>
    <name type="synonym">Plutella maculipennis</name>
    <dbReference type="NCBI Taxonomy" id="51655"/>
    <lineage>
        <taxon>Eukaryota</taxon>
        <taxon>Metazoa</taxon>
        <taxon>Ecdysozoa</taxon>
        <taxon>Arthropoda</taxon>
        <taxon>Hexapoda</taxon>
        <taxon>Insecta</taxon>
        <taxon>Pterygota</taxon>
        <taxon>Neoptera</taxon>
        <taxon>Endopterygota</taxon>
        <taxon>Lepidoptera</taxon>
        <taxon>Glossata</taxon>
        <taxon>Ditrysia</taxon>
        <taxon>Yponomeutoidea</taxon>
        <taxon>Plutellidae</taxon>
        <taxon>Plutella</taxon>
    </lineage>
</organism>
<reference evidence="1 2" key="1">
    <citation type="submission" date="2021-06" db="EMBL/GenBank/DDBJ databases">
        <title>A haploid diamondback moth (Plutella xylostella L.) genome assembly resolves 31 chromosomes and identifies a diamide resistance mutation.</title>
        <authorList>
            <person name="Ward C.M."/>
            <person name="Perry K.D."/>
            <person name="Baker G."/>
            <person name="Powis K."/>
            <person name="Heckel D.G."/>
            <person name="Baxter S.W."/>
        </authorList>
    </citation>
    <scope>NUCLEOTIDE SEQUENCE [LARGE SCALE GENOMIC DNA]</scope>
    <source>
        <strain evidence="1 2">LV</strain>
        <tissue evidence="1">Single pupa</tissue>
    </source>
</reference>